<reference evidence="1" key="1">
    <citation type="submission" date="2014-09" db="EMBL/GenBank/DDBJ databases">
        <authorList>
            <person name="Magalhaes I.L.F."/>
            <person name="Oliveira U."/>
            <person name="Santos F.R."/>
            <person name="Vidigal T.H.D.A."/>
            <person name="Brescovit A.D."/>
            <person name="Santos A.J."/>
        </authorList>
    </citation>
    <scope>NUCLEOTIDE SEQUENCE</scope>
    <source>
        <tissue evidence="1">Shoot tissue taken approximately 20 cm above the soil surface</tissue>
    </source>
</reference>
<protein>
    <submittedName>
        <fullName evidence="1">Uncharacterized protein</fullName>
    </submittedName>
</protein>
<accession>A0A0A9EP01</accession>
<organism evidence="1">
    <name type="scientific">Arundo donax</name>
    <name type="common">Giant reed</name>
    <name type="synonym">Donax arundinaceus</name>
    <dbReference type="NCBI Taxonomy" id="35708"/>
    <lineage>
        <taxon>Eukaryota</taxon>
        <taxon>Viridiplantae</taxon>
        <taxon>Streptophyta</taxon>
        <taxon>Embryophyta</taxon>
        <taxon>Tracheophyta</taxon>
        <taxon>Spermatophyta</taxon>
        <taxon>Magnoliopsida</taxon>
        <taxon>Liliopsida</taxon>
        <taxon>Poales</taxon>
        <taxon>Poaceae</taxon>
        <taxon>PACMAD clade</taxon>
        <taxon>Arundinoideae</taxon>
        <taxon>Arundineae</taxon>
        <taxon>Arundo</taxon>
    </lineage>
</organism>
<dbReference type="AlphaFoldDB" id="A0A0A9EP01"/>
<sequence>MYGTNTITLPTFPWTGTSVLRVARELDWKLEYNSSACKNLHVATAKFCHTLKHRRNQMQSGTPFPTKMKIPQQRILSRGRLSLIL</sequence>
<reference evidence="1" key="2">
    <citation type="journal article" date="2015" name="Data Brief">
        <title>Shoot transcriptome of the giant reed, Arundo donax.</title>
        <authorList>
            <person name="Barrero R.A."/>
            <person name="Guerrero F.D."/>
            <person name="Moolhuijzen P."/>
            <person name="Goolsby J.A."/>
            <person name="Tidwell J."/>
            <person name="Bellgard S.E."/>
            <person name="Bellgard M.I."/>
        </authorList>
    </citation>
    <scope>NUCLEOTIDE SEQUENCE</scope>
    <source>
        <tissue evidence="1">Shoot tissue taken approximately 20 cm above the soil surface</tissue>
    </source>
</reference>
<name>A0A0A9EP01_ARUDO</name>
<proteinExistence type="predicted"/>
<dbReference type="EMBL" id="GBRH01197177">
    <property type="protein sequence ID" value="JAE00719.1"/>
    <property type="molecule type" value="Transcribed_RNA"/>
</dbReference>
<evidence type="ECO:0000313" key="1">
    <source>
        <dbReference type="EMBL" id="JAE00719.1"/>
    </source>
</evidence>